<dbReference type="PANTHER" id="PTHR30346">
    <property type="entry name" value="TRANSCRIPTIONAL DUAL REGULATOR HCAR-RELATED"/>
    <property type="match status" value="1"/>
</dbReference>
<dbReference type="Gene3D" id="1.10.10.10">
    <property type="entry name" value="Winged helix-like DNA-binding domain superfamily/Winged helix DNA-binding domain"/>
    <property type="match status" value="1"/>
</dbReference>
<dbReference type="PANTHER" id="PTHR30346:SF0">
    <property type="entry name" value="HCA OPERON TRANSCRIPTIONAL ACTIVATOR HCAR"/>
    <property type="match status" value="1"/>
</dbReference>
<comment type="similarity">
    <text evidence="1">Belongs to the LysR transcriptional regulatory family.</text>
</comment>
<evidence type="ECO:0000259" key="5">
    <source>
        <dbReference type="PROSITE" id="PS50931"/>
    </source>
</evidence>
<dbReference type="AlphaFoldDB" id="A0A8J4EA64"/>
<dbReference type="Proteomes" id="UP000635606">
    <property type="component" value="Unassembled WGS sequence"/>
</dbReference>
<dbReference type="InterPro" id="IPR036390">
    <property type="entry name" value="WH_DNA-bd_sf"/>
</dbReference>
<organism evidence="6 7">
    <name type="scientific">Virgisporangium ochraceum</name>
    <dbReference type="NCBI Taxonomy" id="65505"/>
    <lineage>
        <taxon>Bacteria</taxon>
        <taxon>Bacillati</taxon>
        <taxon>Actinomycetota</taxon>
        <taxon>Actinomycetes</taxon>
        <taxon>Micromonosporales</taxon>
        <taxon>Micromonosporaceae</taxon>
        <taxon>Virgisporangium</taxon>
    </lineage>
</organism>
<dbReference type="GO" id="GO:0003700">
    <property type="term" value="F:DNA-binding transcription factor activity"/>
    <property type="evidence" value="ECO:0007669"/>
    <property type="project" value="InterPro"/>
</dbReference>
<dbReference type="Pfam" id="PF03466">
    <property type="entry name" value="LysR_substrate"/>
    <property type="match status" value="1"/>
</dbReference>
<reference evidence="6" key="1">
    <citation type="submission" date="2021-01" db="EMBL/GenBank/DDBJ databases">
        <title>Whole genome shotgun sequence of Virgisporangium ochraceum NBRC 16418.</title>
        <authorList>
            <person name="Komaki H."/>
            <person name="Tamura T."/>
        </authorList>
    </citation>
    <scope>NUCLEOTIDE SEQUENCE</scope>
    <source>
        <strain evidence="6">NBRC 16418</strain>
    </source>
</reference>
<evidence type="ECO:0000313" key="6">
    <source>
        <dbReference type="EMBL" id="GIJ67078.1"/>
    </source>
</evidence>
<comment type="caution">
    <text evidence="6">The sequence shown here is derived from an EMBL/GenBank/DDBJ whole genome shotgun (WGS) entry which is preliminary data.</text>
</comment>
<protein>
    <submittedName>
        <fullName evidence="6">LysR family transcriptional regulator</fullName>
    </submittedName>
</protein>
<dbReference type="RefSeq" id="WP_203927035.1">
    <property type="nucleotide sequence ID" value="NZ_BOPH01000022.1"/>
</dbReference>
<dbReference type="GO" id="GO:0003677">
    <property type="term" value="F:DNA binding"/>
    <property type="evidence" value="ECO:0007669"/>
    <property type="project" value="UniProtKB-KW"/>
</dbReference>
<evidence type="ECO:0000256" key="1">
    <source>
        <dbReference type="ARBA" id="ARBA00009437"/>
    </source>
</evidence>
<accession>A0A8J4EA64</accession>
<gene>
    <name evidence="6" type="ORF">Voc01_019950</name>
</gene>
<dbReference type="InterPro" id="IPR036388">
    <property type="entry name" value="WH-like_DNA-bd_sf"/>
</dbReference>
<keyword evidence="3" id="KW-0238">DNA-binding</keyword>
<dbReference type="SUPFAM" id="SSF46785">
    <property type="entry name" value="Winged helix' DNA-binding domain"/>
    <property type="match status" value="1"/>
</dbReference>
<dbReference type="PROSITE" id="PS50931">
    <property type="entry name" value="HTH_LYSR"/>
    <property type="match status" value="1"/>
</dbReference>
<dbReference type="PRINTS" id="PR00039">
    <property type="entry name" value="HTHLYSR"/>
</dbReference>
<evidence type="ECO:0000256" key="4">
    <source>
        <dbReference type="ARBA" id="ARBA00023163"/>
    </source>
</evidence>
<dbReference type="GO" id="GO:0032993">
    <property type="term" value="C:protein-DNA complex"/>
    <property type="evidence" value="ECO:0007669"/>
    <property type="project" value="TreeGrafter"/>
</dbReference>
<dbReference type="Gene3D" id="3.40.190.10">
    <property type="entry name" value="Periplasmic binding protein-like II"/>
    <property type="match status" value="2"/>
</dbReference>
<proteinExistence type="inferred from homology"/>
<dbReference type="EMBL" id="BOPH01000022">
    <property type="protein sequence ID" value="GIJ67078.1"/>
    <property type="molecule type" value="Genomic_DNA"/>
</dbReference>
<dbReference type="SUPFAM" id="SSF53850">
    <property type="entry name" value="Periplasmic binding protein-like II"/>
    <property type="match status" value="1"/>
</dbReference>
<dbReference type="InterPro" id="IPR005119">
    <property type="entry name" value="LysR_subst-bd"/>
</dbReference>
<dbReference type="FunFam" id="1.10.10.10:FF:000001">
    <property type="entry name" value="LysR family transcriptional regulator"/>
    <property type="match status" value="1"/>
</dbReference>
<evidence type="ECO:0000256" key="3">
    <source>
        <dbReference type="ARBA" id="ARBA00023125"/>
    </source>
</evidence>
<keyword evidence="7" id="KW-1185">Reference proteome</keyword>
<feature type="domain" description="HTH lysR-type" evidence="5">
    <location>
        <begin position="3"/>
        <end position="60"/>
    </location>
</feature>
<dbReference type="Pfam" id="PF00126">
    <property type="entry name" value="HTH_1"/>
    <property type="match status" value="1"/>
</dbReference>
<dbReference type="InterPro" id="IPR000847">
    <property type="entry name" value="LysR_HTH_N"/>
</dbReference>
<evidence type="ECO:0000313" key="7">
    <source>
        <dbReference type="Proteomes" id="UP000635606"/>
    </source>
</evidence>
<sequence>MDLELRHLRTLVAVVDEGTFTDAADRLRVSQATVSRTIATLEAALGVRLLQRTTRHVSLTGTGAQVLAHARRVLDEVALLRRIADRAELRVGYAWAALGRHTRRVQKRWAAAHPRTPLVFVQSGTPTAGLAEGAADVAVVRRPLDDVRFDTALVGAERRMAAVATDGPLGRRRTLRLADLAPYTIAIDERTGTTTLDLWHPGPTPTTVRTTRGVDEWLTLIAAGQAVGVTPEATAHQNPRPGVAYRPLRGAPAVPVRLAWWRDDVPHHLADLLTMAGEAYRSAKGENRVLGSR</sequence>
<name>A0A8J4EA64_9ACTN</name>
<keyword evidence="4" id="KW-0804">Transcription</keyword>
<evidence type="ECO:0000256" key="2">
    <source>
        <dbReference type="ARBA" id="ARBA00023015"/>
    </source>
</evidence>
<keyword evidence="2" id="KW-0805">Transcription regulation</keyword>